<evidence type="ECO:0000256" key="3">
    <source>
        <dbReference type="ARBA" id="ARBA00022781"/>
    </source>
</evidence>
<evidence type="ECO:0000256" key="7">
    <source>
        <dbReference type="SAM" id="MobiDB-lite"/>
    </source>
</evidence>
<keyword evidence="2" id="KW-0813">Transport</keyword>
<evidence type="ECO:0000313" key="9">
    <source>
        <dbReference type="Proteomes" id="UP000757900"/>
    </source>
</evidence>
<keyword evidence="4" id="KW-0406">Ion transport</keyword>
<reference evidence="8" key="1">
    <citation type="submission" date="2020-04" db="EMBL/GenBank/DDBJ databases">
        <title>Deep metagenomics examines the oral microbiome during advanced dental caries in children, revealing novel taxa and co-occurrences with host molecules.</title>
        <authorList>
            <person name="Baker J.L."/>
            <person name="Morton J.T."/>
            <person name="Dinis M."/>
            <person name="Alvarez R."/>
            <person name="Tran N.C."/>
            <person name="Knight R."/>
            <person name="Edlund A."/>
        </authorList>
    </citation>
    <scope>NUCLEOTIDE SEQUENCE</scope>
    <source>
        <strain evidence="8">JCVI_23_bin.16</strain>
    </source>
</reference>
<keyword evidence="6" id="KW-0066">ATP synthesis</keyword>
<name>A0A929MQU8_ABIDE</name>
<feature type="region of interest" description="Disordered" evidence="7">
    <location>
        <begin position="53"/>
        <end position="72"/>
    </location>
</feature>
<organism evidence="8 9">
    <name type="scientific">Abiotrophia defectiva</name>
    <name type="common">Streptococcus defectivus</name>
    <dbReference type="NCBI Taxonomy" id="46125"/>
    <lineage>
        <taxon>Bacteria</taxon>
        <taxon>Bacillati</taxon>
        <taxon>Bacillota</taxon>
        <taxon>Bacilli</taxon>
        <taxon>Lactobacillales</taxon>
        <taxon>Aerococcaceae</taxon>
        <taxon>Abiotrophia</taxon>
    </lineage>
</organism>
<dbReference type="Proteomes" id="UP000757900">
    <property type="component" value="Unassembled WGS sequence"/>
</dbReference>
<dbReference type="InterPro" id="IPR000711">
    <property type="entry name" value="ATPase_OSCP/dsu"/>
</dbReference>
<evidence type="ECO:0000256" key="4">
    <source>
        <dbReference type="ARBA" id="ARBA00023065"/>
    </source>
</evidence>
<sequence length="185" mass="21597">MTEEVKQASVSLKRPQIADMEEAKKKREKTFEDKLLRKMQQEYLETYHGEVAQAAASNQAGESSDADQVRDENRTQYEDRLLDKLMAQISSGYENHDERRRQVRSETLMITSAVPLTEDEKEKMTRKFMEITKKPLRRITTVVDPSLITGVRLQSETFYYEVTGQKKLREIRAFLEKGWLQGDES</sequence>
<dbReference type="EMBL" id="JABZFV010000322">
    <property type="protein sequence ID" value="MBF0935652.1"/>
    <property type="molecule type" value="Genomic_DNA"/>
</dbReference>
<dbReference type="Pfam" id="PF00213">
    <property type="entry name" value="OSCP"/>
    <property type="match status" value="1"/>
</dbReference>
<keyword evidence="5" id="KW-0472">Membrane</keyword>
<evidence type="ECO:0000256" key="2">
    <source>
        <dbReference type="ARBA" id="ARBA00022448"/>
    </source>
</evidence>
<feature type="region of interest" description="Disordered" evidence="7">
    <location>
        <begin position="1"/>
        <end position="28"/>
    </location>
</feature>
<dbReference type="AlphaFoldDB" id="A0A929MQU8"/>
<evidence type="ECO:0000256" key="6">
    <source>
        <dbReference type="ARBA" id="ARBA00023310"/>
    </source>
</evidence>
<proteinExistence type="predicted"/>
<evidence type="ECO:0000256" key="5">
    <source>
        <dbReference type="ARBA" id="ARBA00023136"/>
    </source>
</evidence>
<keyword evidence="3" id="KW-0375">Hydrogen ion transport</keyword>
<gene>
    <name evidence="8" type="ORF">HXK00_08460</name>
</gene>
<dbReference type="GO" id="GO:0016020">
    <property type="term" value="C:membrane"/>
    <property type="evidence" value="ECO:0007669"/>
    <property type="project" value="UniProtKB-SubCell"/>
</dbReference>
<comment type="subcellular location">
    <subcellularLocation>
        <location evidence="1">Membrane</location>
    </subcellularLocation>
</comment>
<evidence type="ECO:0000256" key="1">
    <source>
        <dbReference type="ARBA" id="ARBA00004370"/>
    </source>
</evidence>
<comment type="caution">
    <text evidence="8">The sequence shown here is derived from an EMBL/GenBank/DDBJ whole genome shotgun (WGS) entry which is preliminary data.</text>
</comment>
<dbReference type="GO" id="GO:0046933">
    <property type="term" value="F:proton-transporting ATP synthase activity, rotational mechanism"/>
    <property type="evidence" value="ECO:0007669"/>
    <property type="project" value="InterPro"/>
</dbReference>
<accession>A0A929MQU8</accession>
<dbReference type="GeneID" id="84817791"/>
<protein>
    <submittedName>
        <fullName evidence="8">F0F1 ATP synthase subunit delta</fullName>
    </submittedName>
</protein>
<dbReference type="RefSeq" id="WP_023391926.1">
    <property type="nucleotide sequence ID" value="NZ_CAUPYR010000004.1"/>
</dbReference>
<evidence type="ECO:0000313" key="8">
    <source>
        <dbReference type="EMBL" id="MBF0935652.1"/>
    </source>
</evidence>